<dbReference type="AlphaFoldDB" id="A0A699ZK73"/>
<feature type="non-terminal residue" evidence="1">
    <location>
        <position position="1"/>
    </location>
</feature>
<gene>
    <name evidence="1" type="ORF">HaLaN_19878</name>
</gene>
<dbReference type="Proteomes" id="UP000485058">
    <property type="component" value="Unassembled WGS sequence"/>
</dbReference>
<proteinExistence type="predicted"/>
<comment type="caution">
    <text evidence="1">The sequence shown here is derived from an EMBL/GenBank/DDBJ whole genome shotgun (WGS) entry which is preliminary data.</text>
</comment>
<protein>
    <submittedName>
        <fullName evidence="1">Uncharacterized protein</fullName>
    </submittedName>
</protein>
<reference evidence="1 2" key="1">
    <citation type="submission" date="2020-02" db="EMBL/GenBank/DDBJ databases">
        <title>Draft genome sequence of Haematococcus lacustris strain NIES-144.</title>
        <authorList>
            <person name="Morimoto D."/>
            <person name="Nakagawa S."/>
            <person name="Yoshida T."/>
            <person name="Sawayama S."/>
        </authorList>
    </citation>
    <scope>NUCLEOTIDE SEQUENCE [LARGE SCALE GENOMIC DNA]</scope>
    <source>
        <strain evidence="1 2">NIES-144</strain>
    </source>
</reference>
<evidence type="ECO:0000313" key="1">
    <source>
        <dbReference type="EMBL" id="GFH22415.1"/>
    </source>
</evidence>
<keyword evidence="2" id="KW-1185">Reference proteome</keyword>
<organism evidence="1 2">
    <name type="scientific">Haematococcus lacustris</name>
    <name type="common">Green alga</name>
    <name type="synonym">Haematococcus pluvialis</name>
    <dbReference type="NCBI Taxonomy" id="44745"/>
    <lineage>
        <taxon>Eukaryota</taxon>
        <taxon>Viridiplantae</taxon>
        <taxon>Chlorophyta</taxon>
        <taxon>core chlorophytes</taxon>
        <taxon>Chlorophyceae</taxon>
        <taxon>CS clade</taxon>
        <taxon>Chlamydomonadales</taxon>
        <taxon>Haematococcaceae</taxon>
        <taxon>Haematococcus</taxon>
    </lineage>
</organism>
<evidence type="ECO:0000313" key="2">
    <source>
        <dbReference type="Proteomes" id="UP000485058"/>
    </source>
</evidence>
<accession>A0A699ZK73</accession>
<name>A0A699ZK73_HAELA</name>
<sequence length="134" mass="14933">MEAAFKCVLLRNMHKQVGCVVTAKQLHLPLHTYLCILTSAYLPLHTYRCILGPVRHLLPFALALELDSSQRLHMMSTVFAHFAQFSLAQFARSLQRDPAEMLIKDAGSAIPPFHLGGEPIGAAPFRTAMEHDPQ</sequence>
<dbReference type="EMBL" id="BLLF01002035">
    <property type="protein sequence ID" value="GFH22415.1"/>
    <property type="molecule type" value="Genomic_DNA"/>
</dbReference>